<evidence type="ECO:0000313" key="2">
    <source>
        <dbReference type="Proteomes" id="UP001153269"/>
    </source>
</evidence>
<accession>A0A9N7U4S1</accession>
<evidence type="ECO:0000313" key="1">
    <source>
        <dbReference type="EMBL" id="CAB1424237.1"/>
    </source>
</evidence>
<name>A0A9N7U4S1_PLEPL</name>
<dbReference type="AlphaFoldDB" id="A0A9N7U4S1"/>
<gene>
    <name evidence="1" type="ORF">PLEPLA_LOCUS12158</name>
</gene>
<sequence length="122" mass="13288">MLRALSIDMVQRLSSGEGKHSHCLKLNTGLPASATFELLFSCAGLLFTAKRARMSSTHLENQLLLKLNKKFPAIIQRLAKPLLHPILLPAQRTFTSSGSRPQRIADYANGSRIIAAPNHGGS</sequence>
<dbReference type="Proteomes" id="UP001153269">
    <property type="component" value="Unassembled WGS sequence"/>
</dbReference>
<comment type="caution">
    <text evidence="1">The sequence shown here is derived from an EMBL/GenBank/DDBJ whole genome shotgun (WGS) entry which is preliminary data.</text>
</comment>
<dbReference type="EMBL" id="CADEAL010000713">
    <property type="protein sequence ID" value="CAB1424237.1"/>
    <property type="molecule type" value="Genomic_DNA"/>
</dbReference>
<organism evidence="1 2">
    <name type="scientific">Pleuronectes platessa</name>
    <name type="common">European plaice</name>
    <dbReference type="NCBI Taxonomy" id="8262"/>
    <lineage>
        <taxon>Eukaryota</taxon>
        <taxon>Metazoa</taxon>
        <taxon>Chordata</taxon>
        <taxon>Craniata</taxon>
        <taxon>Vertebrata</taxon>
        <taxon>Euteleostomi</taxon>
        <taxon>Actinopterygii</taxon>
        <taxon>Neopterygii</taxon>
        <taxon>Teleostei</taxon>
        <taxon>Neoteleostei</taxon>
        <taxon>Acanthomorphata</taxon>
        <taxon>Carangaria</taxon>
        <taxon>Pleuronectiformes</taxon>
        <taxon>Pleuronectoidei</taxon>
        <taxon>Pleuronectidae</taxon>
        <taxon>Pleuronectes</taxon>
    </lineage>
</organism>
<reference evidence="1" key="1">
    <citation type="submission" date="2020-03" db="EMBL/GenBank/DDBJ databases">
        <authorList>
            <person name="Weist P."/>
        </authorList>
    </citation>
    <scope>NUCLEOTIDE SEQUENCE</scope>
</reference>
<protein>
    <submittedName>
        <fullName evidence="1">Uncharacterized protein</fullName>
    </submittedName>
</protein>
<keyword evidence="2" id="KW-1185">Reference proteome</keyword>
<proteinExistence type="predicted"/>